<dbReference type="FunFam" id="3.30.559.10:FF:000007">
    <property type="entry name" value="Dihydrolipoamide acetyltransferase component of pyruvate dehydrogenase complex"/>
    <property type="match status" value="1"/>
</dbReference>
<keyword evidence="13" id="KW-1185">Reference proteome</keyword>
<keyword evidence="5 9" id="KW-0450">Lipoyl</keyword>
<keyword evidence="6" id="KW-0809">Transit peptide</keyword>
<sequence>MIMLNSFFRNSRHGILRLCRRNIHHSMPKCALTTFKLSDIGEGIYEVELVRWEKQVGDRIEEMDPVCTVQSDKAAVDISSRYEGIVKKLHVKQGQVIKIGSPLMDIETDGDPSPEIQTAKMPEETATQQHAANDVNIKSLNQTRIAASPAVKRYASDLGVDLNLVVATGAHGQITREDVDKAVKDFAGAREAGAFPIPLGPIGMGMAKSMTASLETPSVTVGEDLDFTELLNLYKTLKEKTLEKLTITPFIIKALSIALQKYPIMNSKFAGDCYMQYDYHNISVAIATPNGLMVPNIKNVQDLTITEIQRELARLQKSAMENKLSPRDINGGTCTLSNLGAIGGTYVIARLFGQQSCIVALGACKVQPTYVGPEDALTLEPRSITPMGITADHRHIDGATMAKFAAEFKRILQDVTTLESFL</sequence>
<dbReference type="FunFam" id="2.40.50.100:FF:000013">
    <property type="entry name" value="Dihydrolipoamide acetyltransferase component of pyruvate dehydrogenase complex"/>
    <property type="match status" value="1"/>
</dbReference>
<comment type="caution">
    <text evidence="12">The sequence shown here is derived from an EMBL/GenBank/DDBJ whole genome shotgun (WGS) entry which is preliminary data.</text>
</comment>
<gene>
    <name evidence="12" type="ORF">BdWA1_001418</name>
</gene>
<dbReference type="Pfam" id="PF00198">
    <property type="entry name" value="2-oxoacid_dh"/>
    <property type="match status" value="1"/>
</dbReference>
<dbReference type="GO" id="GO:0016407">
    <property type="term" value="F:acetyltransferase activity"/>
    <property type="evidence" value="ECO:0007669"/>
    <property type="project" value="TreeGrafter"/>
</dbReference>
<evidence type="ECO:0000256" key="3">
    <source>
        <dbReference type="ARBA" id="ARBA00007317"/>
    </source>
</evidence>
<dbReference type="Gene3D" id="3.30.559.10">
    <property type="entry name" value="Chloramphenicol acetyltransferase-like domain"/>
    <property type="match status" value="1"/>
</dbReference>
<dbReference type="InterPro" id="IPR023213">
    <property type="entry name" value="CAT-like_dom_sf"/>
</dbReference>
<dbReference type="Gene3D" id="4.10.320.10">
    <property type="entry name" value="E3-binding domain"/>
    <property type="match status" value="1"/>
</dbReference>
<name>A0AAD9PP21_9APIC</name>
<evidence type="ECO:0000256" key="1">
    <source>
        <dbReference type="ARBA" id="ARBA00001938"/>
    </source>
</evidence>
<dbReference type="SUPFAM" id="SSF47005">
    <property type="entry name" value="Peripheral subunit-binding domain of 2-oxo acid dehydrogenase complex"/>
    <property type="match status" value="1"/>
</dbReference>
<dbReference type="CDD" id="cd06849">
    <property type="entry name" value="lipoyl_domain"/>
    <property type="match status" value="1"/>
</dbReference>
<dbReference type="GeneID" id="94335716"/>
<comment type="cofactor">
    <cofactor evidence="1 9">
        <name>(R)-lipoate</name>
        <dbReference type="ChEBI" id="CHEBI:83088"/>
    </cofactor>
</comment>
<dbReference type="Pfam" id="PF02817">
    <property type="entry name" value="E3_binding"/>
    <property type="match status" value="1"/>
</dbReference>
<accession>A0AAD9PP21</accession>
<dbReference type="Proteomes" id="UP001214638">
    <property type="component" value="Unassembled WGS sequence"/>
</dbReference>
<dbReference type="PROSITE" id="PS50968">
    <property type="entry name" value="BIOTINYL_LIPOYL"/>
    <property type="match status" value="1"/>
</dbReference>
<keyword evidence="8 9" id="KW-0012">Acyltransferase</keyword>
<dbReference type="PROSITE" id="PS00189">
    <property type="entry name" value="LIPOYL"/>
    <property type="match status" value="1"/>
</dbReference>
<dbReference type="InterPro" id="IPR003016">
    <property type="entry name" value="2-oxoA_DH_lipoyl-BS"/>
</dbReference>
<evidence type="ECO:0000256" key="4">
    <source>
        <dbReference type="ARBA" id="ARBA00022679"/>
    </source>
</evidence>
<evidence type="ECO:0000256" key="9">
    <source>
        <dbReference type="RuleBase" id="RU003423"/>
    </source>
</evidence>
<comment type="subcellular location">
    <subcellularLocation>
        <location evidence="2">Mitochondrion matrix</location>
    </subcellularLocation>
</comment>
<dbReference type="KEGG" id="bdw:94335716"/>
<organism evidence="12 13">
    <name type="scientific">Babesia duncani</name>
    <dbReference type="NCBI Taxonomy" id="323732"/>
    <lineage>
        <taxon>Eukaryota</taxon>
        <taxon>Sar</taxon>
        <taxon>Alveolata</taxon>
        <taxon>Apicomplexa</taxon>
        <taxon>Aconoidasida</taxon>
        <taxon>Piroplasmida</taxon>
        <taxon>Babesiidae</taxon>
        <taxon>Babesia</taxon>
    </lineage>
</organism>
<evidence type="ECO:0000313" key="13">
    <source>
        <dbReference type="Proteomes" id="UP001214638"/>
    </source>
</evidence>
<evidence type="ECO:0000256" key="8">
    <source>
        <dbReference type="ARBA" id="ARBA00023315"/>
    </source>
</evidence>
<evidence type="ECO:0000256" key="7">
    <source>
        <dbReference type="ARBA" id="ARBA00023128"/>
    </source>
</evidence>
<proteinExistence type="inferred from homology"/>
<evidence type="ECO:0000313" key="12">
    <source>
        <dbReference type="EMBL" id="KAK2198404.1"/>
    </source>
</evidence>
<dbReference type="PROSITE" id="PS51826">
    <property type="entry name" value="PSBD"/>
    <property type="match status" value="1"/>
</dbReference>
<dbReference type="SUPFAM" id="SSF52777">
    <property type="entry name" value="CoA-dependent acyltransferases"/>
    <property type="match status" value="1"/>
</dbReference>
<dbReference type="RefSeq" id="XP_067805246.1">
    <property type="nucleotide sequence ID" value="XM_067946455.1"/>
</dbReference>
<dbReference type="InterPro" id="IPR050743">
    <property type="entry name" value="2-oxoacid_DH_E2_comp"/>
</dbReference>
<protein>
    <recommendedName>
        <fullName evidence="9">Dihydrolipoamide acetyltransferase component of pyruvate dehydrogenase complex</fullName>
        <ecNumber evidence="9">2.3.1.-</ecNumber>
    </recommendedName>
</protein>
<evidence type="ECO:0000256" key="6">
    <source>
        <dbReference type="ARBA" id="ARBA00022946"/>
    </source>
</evidence>
<evidence type="ECO:0000256" key="2">
    <source>
        <dbReference type="ARBA" id="ARBA00004305"/>
    </source>
</evidence>
<dbReference type="EC" id="2.3.1.-" evidence="9"/>
<dbReference type="InterPro" id="IPR036625">
    <property type="entry name" value="E3-bd_dom_sf"/>
</dbReference>
<dbReference type="EMBL" id="JALLKP010000001">
    <property type="protein sequence ID" value="KAK2198404.1"/>
    <property type="molecule type" value="Genomic_DNA"/>
</dbReference>
<dbReference type="Pfam" id="PF00364">
    <property type="entry name" value="Biotin_lipoyl"/>
    <property type="match status" value="1"/>
</dbReference>
<keyword evidence="7" id="KW-0496">Mitochondrion</keyword>
<evidence type="ECO:0000259" key="11">
    <source>
        <dbReference type="PROSITE" id="PS51826"/>
    </source>
</evidence>
<dbReference type="InterPro" id="IPR011053">
    <property type="entry name" value="Single_hybrid_motif"/>
</dbReference>
<dbReference type="SUPFAM" id="SSF51230">
    <property type="entry name" value="Single hybrid motif"/>
    <property type="match status" value="1"/>
</dbReference>
<dbReference type="GO" id="GO:0005759">
    <property type="term" value="C:mitochondrial matrix"/>
    <property type="evidence" value="ECO:0007669"/>
    <property type="project" value="UniProtKB-SubCell"/>
</dbReference>
<dbReference type="PANTHER" id="PTHR43178">
    <property type="entry name" value="DIHYDROLIPOAMIDE ACETYLTRANSFERASE COMPONENT OF PYRUVATE DEHYDROGENASE COMPLEX"/>
    <property type="match status" value="1"/>
</dbReference>
<evidence type="ECO:0000256" key="5">
    <source>
        <dbReference type="ARBA" id="ARBA00022823"/>
    </source>
</evidence>
<dbReference type="AlphaFoldDB" id="A0AAD9PP21"/>
<evidence type="ECO:0000259" key="10">
    <source>
        <dbReference type="PROSITE" id="PS50968"/>
    </source>
</evidence>
<keyword evidence="4 9" id="KW-0808">Transferase</keyword>
<dbReference type="InterPro" id="IPR000089">
    <property type="entry name" value="Biotin_lipoyl"/>
</dbReference>
<dbReference type="InterPro" id="IPR001078">
    <property type="entry name" value="2-oxoacid_DH_actylTfrase"/>
</dbReference>
<dbReference type="Gene3D" id="2.40.50.100">
    <property type="match status" value="1"/>
</dbReference>
<dbReference type="InterPro" id="IPR004167">
    <property type="entry name" value="PSBD"/>
</dbReference>
<reference evidence="12" key="1">
    <citation type="journal article" date="2023" name="Nat. Microbiol.">
        <title>Babesia duncani multi-omics identifies virulence factors and drug targets.</title>
        <authorList>
            <person name="Singh P."/>
            <person name="Lonardi S."/>
            <person name="Liang Q."/>
            <person name="Vydyam P."/>
            <person name="Khabirova E."/>
            <person name="Fang T."/>
            <person name="Gihaz S."/>
            <person name="Thekkiniath J."/>
            <person name="Munshi M."/>
            <person name="Abel S."/>
            <person name="Ciampossin L."/>
            <person name="Batugedara G."/>
            <person name="Gupta M."/>
            <person name="Lu X.M."/>
            <person name="Lenz T."/>
            <person name="Chakravarty S."/>
            <person name="Cornillot E."/>
            <person name="Hu Y."/>
            <person name="Ma W."/>
            <person name="Gonzalez L.M."/>
            <person name="Sanchez S."/>
            <person name="Estrada K."/>
            <person name="Sanchez-Flores A."/>
            <person name="Montero E."/>
            <person name="Harb O.S."/>
            <person name="Le Roch K.G."/>
            <person name="Mamoun C.B."/>
        </authorList>
    </citation>
    <scope>NUCLEOTIDE SEQUENCE</scope>
    <source>
        <strain evidence="12">WA1</strain>
    </source>
</reference>
<feature type="domain" description="Lipoyl-binding" evidence="10">
    <location>
        <begin position="32"/>
        <end position="107"/>
    </location>
</feature>
<dbReference type="GO" id="GO:0031405">
    <property type="term" value="F:lipoic acid binding"/>
    <property type="evidence" value="ECO:0007669"/>
    <property type="project" value="TreeGrafter"/>
</dbReference>
<comment type="similarity">
    <text evidence="3 9">Belongs to the 2-oxoacid dehydrogenase family.</text>
</comment>
<dbReference type="PANTHER" id="PTHR43178:SF5">
    <property type="entry name" value="LIPOAMIDE ACYLTRANSFERASE COMPONENT OF BRANCHED-CHAIN ALPHA-KETO ACID DEHYDROGENASE COMPLEX, MITOCHONDRIAL"/>
    <property type="match status" value="1"/>
</dbReference>
<feature type="domain" description="Peripheral subunit-binding (PSBD)" evidence="11">
    <location>
        <begin position="146"/>
        <end position="183"/>
    </location>
</feature>